<dbReference type="InterPro" id="IPR045075">
    <property type="entry name" value="Syf1-like"/>
</dbReference>
<reference evidence="10 11" key="1">
    <citation type="journal article" date="2012" name="PLoS ONE">
        <title>Sequence and analysis of the genome of the pathogenic yeast Candida orthopsilosis.</title>
        <authorList>
            <person name="Riccombeni A."/>
            <person name="Vidanes G."/>
            <person name="Proux-Wera E."/>
            <person name="Wolfe K.H."/>
            <person name="Butler G."/>
        </authorList>
    </citation>
    <scope>NUCLEOTIDE SEQUENCE [LARGE SCALE GENOMIC DNA]</scope>
    <source>
        <strain evidence="10 11">Co 90-125</strain>
    </source>
</reference>
<dbReference type="PANTHER" id="PTHR11246:SF3">
    <property type="entry name" value="CROOKED NECK-LIKE PROTEIN 1"/>
    <property type="match status" value="1"/>
</dbReference>
<keyword evidence="11" id="KW-1185">Reference proteome</keyword>
<evidence type="ECO:0000256" key="2">
    <source>
        <dbReference type="ARBA" id="ARBA00008644"/>
    </source>
</evidence>
<dbReference type="KEGG" id="cot:CORT_0B03900"/>
<keyword evidence="5" id="KW-0677">Repeat</keyword>
<dbReference type="Pfam" id="PF23233">
    <property type="entry name" value="HAT_Syf1_CNRKL1_N"/>
    <property type="match status" value="1"/>
</dbReference>
<dbReference type="GO" id="GO:0000245">
    <property type="term" value="P:spliceosomal complex assembly"/>
    <property type="evidence" value="ECO:0007669"/>
    <property type="project" value="TreeGrafter"/>
</dbReference>
<evidence type="ECO:0000313" key="10">
    <source>
        <dbReference type="EMBL" id="CCG22098.1"/>
    </source>
</evidence>
<organism evidence="10 11">
    <name type="scientific">Candida orthopsilosis (strain 90-125)</name>
    <name type="common">Yeast</name>
    <dbReference type="NCBI Taxonomy" id="1136231"/>
    <lineage>
        <taxon>Eukaryota</taxon>
        <taxon>Fungi</taxon>
        <taxon>Dikarya</taxon>
        <taxon>Ascomycota</taxon>
        <taxon>Saccharomycotina</taxon>
        <taxon>Pichiomycetes</taxon>
        <taxon>Debaryomycetaceae</taxon>
        <taxon>Candida/Lodderomyces clade</taxon>
        <taxon>Candida</taxon>
    </lineage>
</organism>
<dbReference type="SUPFAM" id="SSF48452">
    <property type="entry name" value="TPR-like"/>
    <property type="match status" value="3"/>
</dbReference>
<keyword evidence="6" id="KW-0508">mRNA splicing</keyword>
<dbReference type="Gene3D" id="1.25.40.10">
    <property type="entry name" value="Tetratricopeptide repeat domain"/>
    <property type="match status" value="3"/>
</dbReference>
<comment type="similarity">
    <text evidence="2">Belongs to the crooked-neck family.</text>
</comment>
<dbReference type="OrthoDB" id="541719at2759"/>
<dbReference type="InterPro" id="IPR055433">
    <property type="entry name" value="HAT_Syf1-like_N"/>
</dbReference>
<proteinExistence type="inferred from homology"/>
<evidence type="ECO:0000256" key="1">
    <source>
        <dbReference type="ARBA" id="ARBA00004123"/>
    </source>
</evidence>
<keyword evidence="7" id="KW-0539">Nucleus</keyword>
<protein>
    <recommendedName>
        <fullName evidence="8">Pre-mRNA-splicing factor CLF1</fullName>
    </recommendedName>
</protein>
<dbReference type="GeneID" id="14538580"/>
<dbReference type="GO" id="GO:0071014">
    <property type="term" value="C:post-mRNA release spliceosomal complex"/>
    <property type="evidence" value="ECO:0007669"/>
    <property type="project" value="TreeGrafter"/>
</dbReference>
<dbReference type="HOGENOM" id="CLU_011554_1_0_1"/>
<dbReference type="Proteomes" id="UP000005018">
    <property type="component" value="Chromosome 2"/>
</dbReference>
<feature type="domain" description="Pre-mRNA-splicing factor Syf1-like N-terminal HAT-repeats" evidence="9">
    <location>
        <begin position="39"/>
        <end position="184"/>
    </location>
</feature>
<keyword evidence="3" id="KW-0507">mRNA processing</keyword>
<dbReference type="eggNOG" id="KOG1915">
    <property type="taxonomic scope" value="Eukaryota"/>
</dbReference>
<comment type="subcellular location">
    <subcellularLocation>
        <location evidence="1">Nucleus</location>
    </subcellularLocation>
</comment>
<name>H8X158_CANO9</name>
<dbReference type="PANTHER" id="PTHR11246">
    <property type="entry name" value="PRE-MRNA SPLICING FACTOR"/>
    <property type="match status" value="1"/>
</dbReference>
<dbReference type="GO" id="GO:0000974">
    <property type="term" value="C:Prp19 complex"/>
    <property type="evidence" value="ECO:0007669"/>
    <property type="project" value="TreeGrafter"/>
</dbReference>
<dbReference type="EMBL" id="HE681720">
    <property type="protein sequence ID" value="CCG22098.1"/>
    <property type="molecule type" value="Genomic_DNA"/>
</dbReference>
<evidence type="ECO:0000256" key="4">
    <source>
        <dbReference type="ARBA" id="ARBA00022728"/>
    </source>
</evidence>
<dbReference type="GO" id="GO:0071011">
    <property type="term" value="C:precatalytic spliceosome"/>
    <property type="evidence" value="ECO:0007669"/>
    <property type="project" value="TreeGrafter"/>
</dbReference>
<sequence length="688" mass="82012">METKHQLIVEDTTTKLLRPKQTIQDLEELYSNQQVKRKEFEQQLNKNKLNYGQWLRYARWELDHNHDFARARSIMERALGVNIEHIPFWTQYIQFELIHKNINHARNLLERGTSVLPKVNKLWFLYVQTEEMLKNYKMVRQIFERWLTWHPGESAWDAYIYFETRYDEVENVRNIFKRYIQEFPSGKVWLKWVNYELQNNENDVEHTRAVFQSAVDSLMERNDENFPEIVAKWLSWEVKCMEYDRVKAIRKLLSDETKFGFSTDIQSAVYDAVSETEKLVGEKHAIEESITLKRKAKYKLDIERDKENYDSWWSYIDIIGQSPEKSLIRRALKDACSSVPRDTYKSDKWRKFVMLWIRFAFWEEFDNNDIDTARNVWNECLSVIPHKYFTSGKIWIGLATFELRNDKEDGLTKFRKVMGRALGQMNKIGPKRNILRYYIATERKLVEWDRVRQIYQKWLEYALVFGQNCNGIVKEYLEFESLLGETARYESILKIVFELMKNEDAAPCFDQNEMFNVAISFYTDEMKYDEIRKLYKDVVTTTPSPDNWVSFALFESTIPTADQLEQFLQSNNNAFEVEVGEEQIEKTRGIFKEAETYFKKLSDIEGRKAVLEAWSQYESIHGDEVSSKAVRQKLPKQVKKRRTVDGIEEEYLEWEFPLDTADSVSPPQPTPSINKFLANARKWAESNQ</sequence>
<dbReference type="AlphaFoldDB" id="H8X158"/>
<dbReference type="InterPro" id="IPR003107">
    <property type="entry name" value="HAT"/>
</dbReference>
<gene>
    <name evidence="10" type="ORF">CORT_0B03900</name>
</gene>
<dbReference type="InterPro" id="IPR011990">
    <property type="entry name" value="TPR-like_helical_dom_sf"/>
</dbReference>
<evidence type="ECO:0000256" key="5">
    <source>
        <dbReference type="ARBA" id="ARBA00022737"/>
    </source>
</evidence>
<evidence type="ECO:0000256" key="6">
    <source>
        <dbReference type="ARBA" id="ARBA00023187"/>
    </source>
</evidence>
<dbReference type="RefSeq" id="XP_003867535.1">
    <property type="nucleotide sequence ID" value="XM_003867487.1"/>
</dbReference>
<evidence type="ECO:0000256" key="3">
    <source>
        <dbReference type="ARBA" id="ARBA00022664"/>
    </source>
</evidence>
<evidence type="ECO:0000256" key="8">
    <source>
        <dbReference type="ARBA" id="ARBA00039167"/>
    </source>
</evidence>
<keyword evidence="4" id="KW-0747">Spliceosome</keyword>
<dbReference type="SMART" id="SM00386">
    <property type="entry name" value="HAT"/>
    <property type="match status" value="10"/>
</dbReference>
<evidence type="ECO:0000256" key="7">
    <source>
        <dbReference type="ARBA" id="ARBA00023242"/>
    </source>
</evidence>
<dbReference type="GO" id="GO:0071007">
    <property type="term" value="C:U2-type catalytic step 2 spliceosome"/>
    <property type="evidence" value="ECO:0007669"/>
    <property type="project" value="TreeGrafter"/>
</dbReference>
<evidence type="ECO:0000313" key="11">
    <source>
        <dbReference type="Proteomes" id="UP000005018"/>
    </source>
</evidence>
<accession>H8X158</accession>
<evidence type="ECO:0000259" key="9">
    <source>
        <dbReference type="Pfam" id="PF23233"/>
    </source>
</evidence>